<protein>
    <submittedName>
        <fullName evidence="1">Uncharacterized protein</fullName>
    </submittedName>
</protein>
<reference evidence="1 2" key="1">
    <citation type="journal article" date="2013" name="Proc. Natl. Acad. Sci. U.S.A.">
        <title>Genome of Phaeocystis globosa virus PgV-16T highlights the common ancestry of the largest known DNA viruses infecting eukaryotes.</title>
        <authorList>
            <person name="Santini S."/>
            <person name="Jeudy S."/>
            <person name="Bartoli J."/>
            <person name="Poirot O."/>
            <person name="Lescot M."/>
            <person name="Abergel C."/>
            <person name="Barbe V."/>
            <person name="Wommack K.E."/>
            <person name="Noordeloos A.A."/>
            <person name="Brussaard C.P."/>
            <person name="Claverie J.M."/>
        </authorList>
    </citation>
    <scope>NUCLEOTIDE SEQUENCE [LARGE SCALE GENOMIC DNA]</scope>
    <source>
        <strain evidence="1 2">16T</strain>
    </source>
</reference>
<organism evidence="1 2">
    <name type="scientific">Phaeocystis globosa virus PgV-16T</name>
    <dbReference type="NCBI Taxonomy" id="3071227"/>
    <lineage>
        <taxon>Viruses</taxon>
        <taxon>Varidnaviria</taxon>
        <taxon>Bamfordvirae</taxon>
        <taxon>Nucleocytoviricota</taxon>
        <taxon>Megaviricetes</taxon>
        <taxon>Imitervirales</taxon>
        <taxon>Mesomimiviridae</taxon>
        <taxon>Tethysvirus</taxon>
        <taxon>Tethysvirus hollandense</taxon>
    </lineage>
</organism>
<evidence type="ECO:0000313" key="2">
    <source>
        <dbReference type="Proteomes" id="UP000204225"/>
    </source>
</evidence>
<dbReference type="EMBL" id="KC662249">
    <property type="protein sequence ID" value="AGM15500.1"/>
    <property type="molecule type" value="Genomic_DNA"/>
</dbReference>
<accession>A0AC59EX14</accession>
<evidence type="ECO:0000313" key="1">
    <source>
        <dbReference type="EMBL" id="AGM15500.1"/>
    </source>
</evidence>
<keyword evidence="2" id="KW-1185">Reference proteome</keyword>
<name>A0AC59EX14_9VIRU</name>
<dbReference type="Proteomes" id="UP000204225">
    <property type="component" value="Segment"/>
</dbReference>
<proteinExistence type="predicted"/>
<sequence>MKLINKTVDSLKNMKPHEFILVLLLLAYLVSGVSTPYELSSYVNNTFMNLSLVAFTIVLFLYGSPLIALLFAGVACVFVYRCRKVSHDVMKPSQKKNDRKMAQLNTHLTKDSLEEEMVGQVVRNLDNIPGPTSYHPVLCDSHNATKV</sequence>
<gene>
    <name evidence="1" type="ORF">PGCG_00189</name>
</gene>